<dbReference type="Gene3D" id="2.40.10.10">
    <property type="entry name" value="Trypsin-like serine proteases"/>
    <property type="match status" value="1"/>
</dbReference>
<keyword evidence="1" id="KW-0378">Hydrolase</keyword>
<proteinExistence type="predicted"/>
<reference evidence="1 2" key="1">
    <citation type="submission" date="2019-09" db="EMBL/GenBank/DDBJ databases">
        <title>Bird 10,000 Genomes (B10K) Project - Family phase.</title>
        <authorList>
            <person name="Zhang G."/>
        </authorList>
    </citation>
    <scope>NUCLEOTIDE SEQUENCE [LARGE SCALE GENOMIC DNA]</scope>
    <source>
        <strain evidence="1">B10K-DU-029-76</strain>
        <tissue evidence="1">Heart</tissue>
    </source>
</reference>
<accession>A0A7K6UGJ6</accession>
<feature type="non-terminal residue" evidence="1">
    <location>
        <position position="80"/>
    </location>
</feature>
<dbReference type="AlphaFoldDB" id="A0A7K6UGJ6"/>
<dbReference type="OrthoDB" id="93664at2759"/>
<dbReference type="InterPro" id="IPR043504">
    <property type="entry name" value="Peptidase_S1_PA_chymotrypsin"/>
</dbReference>
<dbReference type="InterPro" id="IPR009003">
    <property type="entry name" value="Peptidase_S1_PA"/>
</dbReference>
<comment type="caution">
    <text evidence="1">The sequence shown here is derived from an EMBL/GenBank/DDBJ whole genome shotgun (WGS) entry which is preliminary data.</text>
</comment>
<dbReference type="SUPFAM" id="SSF50494">
    <property type="entry name" value="Trypsin-like serine proteases"/>
    <property type="match status" value="1"/>
</dbReference>
<dbReference type="GO" id="GO:0008233">
    <property type="term" value="F:peptidase activity"/>
    <property type="evidence" value="ECO:0007669"/>
    <property type="project" value="UniProtKB-KW"/>
</dbReference>
<keyword evidence="1" id="KW-0645">Protease</keyword>
<name>A0A7K6UGJ6_9AVES</name>
<dbReference type="Proteomes" id="UP000559068">
    <property type="component" value="Unassembled WGS sequence"/>
</dbReference>
<dbReference type="GO" id="GO:0006508">
    <property type="term" value="P:proteolysis"/>
    <property type="evidence" value="ECO:0007669"/>
    <property type="project" value="UniProtKB-KW"/>
</dbReference>
<organism evidence="1 2">
    <name type="scientific">Aegotheles bennettii</name>
    <dbReference type="NCBI Taxonomy" id="48278"/>
    <lineage>
        <taxon>Eukaryota</taxon>
        <taxon>Metazoa</taxon>
        <taxon>Chordata</taxon>
        <taxon>Craniata</taxon>
        <taxon>Vertebrata</taxon>
        <taxon>Euteleostomi</taxon>
        <taxon>Archelosauria</taxon>
        <taxon>Archosauria</taxon>
        <taxon>Dinosauria</taxon>
        <taxon>Saurischia</taxon>
        <taxon>Theropoda</taxon>
        <taxon>Coelurosauria</taxon>
        <taxon>Aves</taxon>
        <taxon>Neognathae</taxon>
        <taxon>Neoaves</taxon>
        <taxon>Strisores</taxon>
        <taxon>Caprimulgiformes</taxon>
        <taxon>Aegothelidae</taxon>
        <taxon>Aegotheles</taxon>
    </lineage>
</organism>
<keyword evidence="2" id="KW-1185">Reference proteome</keyword>
<gene>
    <name evidence="1" type="primary">Prss27</name>
    <name evidence="1" type="ORF">AEGBEN_R14836</name>
</gene>
<feature type="non-terminal residue" evidence="1">
    <location>
        <position position="1"/>
    </location>
</feature>
<protein>
    <submittedName>
        <fullName evidence="1">PRS27 protease</fullName>
    </submittedName>
</protein>
<evidence type="ECO:0000313" key="1">
    <source>
        <dbReference type="EMBL" id="NWX21993.1"/>
    </source>
</evidence>
<sequence>AEGLPSPRRLQKLEVPIMALGTCRRLYGIDMGRALPPRRIQGDMICAGYAQGLKDTCKVRTSPWGATTAHGGVRTSWGHR</sequence>
<evidence type="ECO:0000313" key="2">
    <source>
        <dbReference type="Proteomes" id="UP000559068"/>
    </source>
</evidence>
<dbReference type="EMBL" id="VZRW01011088">
    <property type="protein sequence ID" value="NWX21993.1"/>
    <property type="molecule type" value="Genomic_DNA"/>
</dbReference>